<comment type="caution">
    <text evidence="1">The sequence shown here is derived from an EMBL/GenBank/DDBJ whole genome shotgun (WGS) entry which is preliminary data.</text>
</comment>
<name>A0AAE1QU92_9SOLA</name>
<keyword evidence="2" id="KW-1185">Reference proteome</keyword>
<dbReference type="AlphaFoldDB" id="A0AAE1QU92"/>
<evidence type="ECO:0000313" key="2">
    <source>
        <dbReference type="Proteomes" id="UP001291623"/>
    </source>
</evidence>
<proteinExistence type="predicted"/>
<organism evidence="1 2">
    <name type="scientific">Anisodus tanguticus</name>
    <dbReference type="NCBI Taxonomy" id="243964"/>
    <lineage>
        <taxon>Eukaryota</taxon>
        <taxon>Viridiplantae</taxon>
        <taxon>Streptophyta</taxon>
        <taxon>Embryophyta</taxon>
        <taxon>Tracheophyta</taxon>
        <taxon>Spermatophyta</taxon>
        <taxon>Magnoliopsida</taxon>
        <taxon>eudicotyledons</taxon>
        <taxon>Gunneridae</taxon>
        <taxon>Pentapetalae</taxon>
        <taxon>asterids</taxon>
        <taxon>lamiids</taxon>
        <taxon>Solanales</taxon>
        <taxon>Solanaceae</taxon>
        <taxon>Solanoideae</taxon>
        <taxon>Hyoscyameae</taxon>
        <taxon>Anisodus</taxon>
    </lineage>
</organism>
<accession>A0AAE1QU92</accession>
<dbReference type="EMBL" id="JAVYJV010000023">
    <property type="protein sequence ID" value="KAK4339063.1"/>
    <property type="molecule type" value="Genomic_DNA"/>
</dbReference>
<reference evidence="1" key="1">
    <citation type="submission" date="2023-12" db="EMBL/GenBank/DDBJ databases">
        <title>Genome assembly of Anisodus tanguticus.</title>
        <authorList>
            <person name="Wang Y.-J."/>
        </authorList>
    </citation>
    <scope>NUCLEOTIDE SEQUENCE</scope>
    <source>
        <strain evidence="1">KB-2021</strain>
        <tissue evidence="1">Leaf</tissue>
    </source>
</reference>
<sequence length="72" mass="8385">MDGKRPFLAFKFRHSKSKDSLFKFHNKVKEIGLLFSLFSIELWKALYSSDTDSPQLMTSPMGQTKANPFWLL</sequence>
<dbReference type="Proteomes" id="UP001291623">
    <property type="component" value="Unassembled WGS sequence"/>
</dbReference>
<gene>
    <name evidence="1" type="ORF">RND71_040525</name>
</gene>
<evidence type="ECO:0000313" key="1">
    <source>
        <dbReference type="EMBL" id="KAK4339063.1"/>
    </source>
</evidence>
<protein>
    <submittedName>
        <fullName evidence="1">Uncharacterized protein</fullName>
    </submittedName>
</protein>